<dbReference type="Pfam" id="PF14322">
    <property type="entry name" value="SusD-like_3"/>
    <property type="match status" value="1"/>
</dbReference>
<name>A0A6B9ZH98_9BACT</name>
<evidence type="ECO:0000259" key="1">
    <source>
        <dbReference type="Pfam" id="PF14322"/>
    </source>
</evidence>
<dbReference type="RefSeq" id="WP_162333490.1">
    <property type="nucleotide sequence ID" value="NZ_CP048113.1"/>
</dbReference>
<feature type="domain" description="SusD-like N-terminal" evidence="1">
    <location>
        <begin position="222"/>
        <end position="360"/>
    </location>
</feature>
<organism evidence="2 3">
    <name type="scientific">Chitinophaga agri</name>
    <dbReference type="NCBI Taxonomy" id="2703787"/>
    <lineage>
        <taxon>Bacteria</taxon>
        <taxon>Pseudomonadati</taxon>
        <taxon>Bacteroidota</taxon>
        <taxon>Chitinophagia</taxon>
        <taxon>Chitinophagales</taxon>
        <taxon>Chitinophagaceae</taxon>
        <taxon>Chitinophaga</taxon>
    </lineage>
</organism>
<dbReference type="EMBL" id="CP048113">
    <property type="protein sequence ID" value="QHS61828.1"/>
    <property type="molecule type" value="Genomic_DNA"/>
</dbReference>
<keyword evidence="3" id="KW-1185">Reference proteome</keyword>
<dbReference type="SUPFAM" id="SSF48452">
    <property type="entry name" value="TPR-like"/>
    <property type="match status" value="1"/>
</dbReference>
<protein>
    <recommendedName>
        <fullName evidence="1">SusD-like N-terminal domain-containing protein</fullName>
    </recommendedName>
</protein>
<reference evidence="2 3" key="1">
    <citation type="submission" date="2020-01" db="EMBL/GenBank/DDBJ databases">
        <title>Complete genome sequence of Chitinophaga sp. H33E-04 isolated from quinoa roots.</title>
        <authorList>
            <person name="Weon H.-Y."/>
            <person name="Lee S.A."/>
        </authorList>
    </citation>
    <scope>NUCLEOTIDE SEQUENCE [LARGE SCALE GENOMIC DNA]</scope>
    <source>
        <strain evidence="2 3">H33E-04</strain>
    </source>
</reference>
<dbReference type="AlphaFoldDB" id="A0A6B9ZH98"/>
<gene>
    <name evidence="2" type="ORF">GWR21_20145</name>
</gene>
<accession>A0A6B9ZH98</accession>
<dbReference type="Gene3D" id="1.25.40.390">
    <property type="match status" value="2"/>
</dbReference>
<dbReference type="KEGG" id="chih:GWR21_20145"/>
<evidence type="ECO:0000313" key="2">
    <source>
        <dbReference type="EMBL" id="QHS61828.1"/>
    </source>
</evidence>
<evidence type="ECO:0000313" key="3">
    <source>
        <dbReference type="Proteomes" id="UP000476411"/>
    </source>
</evidence>
<sequence>MKKLLFPVLLCGLFACKKDKEEPVAPATSSLRITVWDGAKWYPGMPKGTESQQATVQLFSTRKDYLNKKPAYTAKVNIFGVAEFKSAAPGTYYIVAFDGDKTNTWDDGKGHTMVADSLFQTEKEITAPETPFQAGAHPGDFRFKDLNMDMIINGNDVAEAPFDSVALQEGASIEHSVIIGFKSNYESTLYKLLSEIESELSYTATNINSVTQIINILDGMLSDDADCSNLPDWCELDNFTFNAYNSQISNVWVSSYYNITRLNTLQISLDRMQVKYPETTAQIKALRAYIYLTLQTYFGGIPTIDGRIVNPDLTRKSLQDTRAYIKKELTDALPALPAVNSSEKQWQITSYTAHMLLARLAFQESDIEALIEHTNAVISSKGFSLADPAAIFDSPANSEVIWNISRNLYEPFKTYFVRGNNKVNFCPIIRYTETLLLSGYGKVMMNDLDGSTSVINAIRARSKKAAIYPKNMDEAIAELGTLYKEELYREGFRYAFLVLTNQAKEVLGSKGYKDHHNLMPIPANYLNNYPNMTQNAGYN</sequence>
<dbReference type="PROSITE" id="PS51257">
    <property type="entry name" value="PROKAR_LIPOPROTEIN"/>
    <property type="match status" value="1"/>
</dbReference>
<dbReference type="InterPro" id="IPR011990">
    <property type="entry name" value="TPR-like_helical_dom_sf"/>
</dbReference>
<dbReference type="Proteomes" id="UP000476411">
    <property type="component" value="Chromosome"/>
</dbReference>
<dbReference type="InterPro" id="IPR033985">
    <property type="entry name" value="SusD-like_N"/>
</dbReference>
<proteinExistence type="predicted"/>